<keyword evidence="3" id="KW-1185">Reference proteome</keyword>
<accession>A0A4Y2X917</accession>
<proteinExistence type="predicted"/>
<dbReference type="Proteomes" id="UP000499080">
    <property type="component" value="Unassembled WGS sequence"/>
</dbReference>
<name>A0A4Y2X917_ARAVE</name>
<evidence type="ECO:0000313" key="1">
    <source>
        <dbReference type="EMBL" id="GBO44645.1"/>
    </source>
</evidence>
<sequence>MNLSSGRDILLSTNRSIWVMKIESVIGSPPPTSFDLCCHAARGCFIAAHQIKSLDGFGQNGFFCFVSVQTHGEQWSGIRIVMSVESECSSIDSPCSRLQHLLYDHTHTENYILVSKQERQEKCVVKCALACSHILATIDRQIANLQFKGANRLA</sequence>
<reference evidence="2 3" key="1">
    <citation type="journal article" date="2019" name="Sci. Rep.">
        <title>Orb-weaving spider Araneus ventricosus genome elucidates the spidroin gene catalogue.</title>
        <authorList>
            <person name="Kono N."/>
            <person name="Nakamura H."/>
            <person name="Ohtoshi R."/>
            <person name="Moran D.A.P."/>
            <person name="Shinohara A."/>
            <person name="Yoshida Y."/>
            <person name="Fujiwara M."/>
            <person name="Mori M."/>
            <person name="Tomita M."/>
            <person name="Arakawa K."/>
        </authorList>
    </citation>
    <scope>NUCLEOTIDE SEQUENCE [LARGE SCALE GENOMIC DNA]</scope>
</reference>
<dbReference type="AlphaFoldDB" id="A0A4Y2X917"/>
<dbReference type="EMBL" id="BGPR01071473">
    <property type="protein sequence ID" value="GBO44657.1"/>
    <property type="molecule type" value="Genomic_DNA"/>
</dbReference>
<evidence type="ECO:0000313" key="3">
    <source>
        <dbReference type="Proteomes" id="UP000499080"/>
    </source>
</evidence>
<organism evidence="2 3">
    <name type="scientific">Araneus ventricosus</name>
    <name type="common">Orbweaver spider</name>
    <name type="synonym">Epeira ventricosa</name>
    <dbReference type="NCBI Taxonomy" id="182803"/>
    <lineage>
        <taxon>Eukaryota</taxon>
        <taxon>Metazoa</taxon>
        <taxon>Ecdysozoa</taxon>
        <taxon>Arthropoda</taxon>
        <taxon>Chelicerata</taxon>
        <taxon>Arachnida</taxon>
        <taxon>Araneae</taxon>
        <taxon>Araneomorphae</taxon>
        <taxon>Entelegynae</taxon>
        <taxon>Araneoidea</taxon>
        <taxon>Araneidae</taxon>
        <taxon>Araneus</taxon>
    </lineage>
</organism>
<evidence type="ECO:0000313" key="2">
    <source>
        <dbReference type="EMBL" id="GBO44657.1"/>
    </source>
</evidence>
<gene>
    <name evidence="2" type="ORF">AVEN_134405_1</name>
    <name evidence="1" type="ORF">AVEN_233402_1</name>
</gene>
<protein>
    <submittedName>
        <fullName evidence="2">Uncharacterized protein</fullName>
    </submittedName>
</protein>
<dbReference type="EMBL" id="BGPR01071459">
    <property type="protein sequence ID" value="GBO44645.1"/>
    <property type="molecule type" value="Genomic_DNA"/>
</dbReference>
<comment type="caution">
    <text evidence="2">The sequence shown here is derived from an EMBL/GenBank/DDBJ whole genome shotgun (WGS) entry which is preliminary data.</text>
</comment>